<keyword evidence="1" id="KW-0812">Transmembrane</keyword>
<evidence type="ECO:0000313" key="3">
    <source>
        <dbReference type="Proteomes" id="UP001595711"/>
    </source>
</evidence>
<feature type="transmembrane region" description="Helical" evidence="1">
    <location>
        <begin position="33"/>
        <end position="54"/>
    </location>
</feature>
<accession>A0ABV7VJ32</accession>
<protein>
    <submittedName>
        <fullName evidence="2">Uncharacterized protein</fullName>
    </submittedName>
</protein>
<dbReference type="EMBL" id="JBHRYJ010000003">
    <property type="protein sequence ID" value="MFC3677018.1"/>
    <property type="molecule type" value="Genomic_DNA"/>
</dbReference>
<proteinExistence type="predicted"/>
<keyword evidence="3" id="KW-1185">Reference proteome</keyword>
<sequence length="56" mass="6274">MTQIDWLQLAALAMCGLLILPAALRLPWGNRRILLFVAAWLAIFVVVSLLWRLAGN</sequence>
<reference evidence="3" key="1">
    <citation type="journal article" date="2019" name="Int. J. Syst. Evol. Microbiol.">
        <title>The Global Catalogue of Microorganisms (GCM) 10K type strain sequencing project: providing services to taxonomists for standard genome sequencing and annotation.</title>
        <authorList>
            <consortium name="The Broad Institute Genomics Platform"/>
            <consortium name="The Broad Institute Genome Sequencing Center for Infectious Disease"/>
            <person name="Wu L."/>
            <person name="Ma J."/>
        </authorList>
    </citation>
    <scope>NUCLEOTIDE SEQUENCE [LARGE SCALE GENOMIC DNA]</scope>
    <source>
        <strain evidence="3">KCTC 42182</strain>
    </source>
</reference>
<keyword evidence="1" id="KW-1133">Transmembrane helix</keyword>
<evidence type="ECO:0000256" key="1">
    <source>
        <dbReference type="SAM" id="Phobius"/>
    </source>
</evidence>
<evidence type="ECO:0000313" key="2">
    <source>
        <dbReference type="EMBL" id="MFC3677018.1"/>
    </source>
</evidence>
<organism evidence="2 3">
    <name type="scientific">Ferrovibrio xuzhouensis</name>
    <dbReference type="NCBI Taxonomy" id="1576914"/>
    <lineage>
        <taxon>Bacteria</taxon>
        <taxon>Pseudomonadati</taxon>
        <taxon>Pseudomonadota</taxon>
        <taxon>Alphaproteobacteria</taxon>
        <taxon>Rhodospirillales</taxon>
        <taxon>Rhodospirillaceae</taxon>
        <taxon>Ferrovibrio</taxon>
    </lineage>
</organism>
<dbReference type="Proteomes" id="UP001595711">
    <property type="component" value="Unassembled WGS sequence"/>
</dbReference>
<name>A0ABV7VJ32_9PROT</name>
<keyword evidence="1" id="KW-0472">Membrane</keyword>
<dbReference type="RefSeq" id="WP_379728398.1">
    <property type="nucleotide sequence ID" value="NZ_JBHRYJ010000003.1"/>
</dbReference>
<feature type="transmembrane region" description="Helical" evidence="1">
    <location>
        <begin position="6"/>
        <end position="26"/>
    </location>
</feature>
<gene>
    <name evidence="2" type="ORF">ACFOOQ_15780</name>
</gene>
<comment type="caution">
    <text evidence="2">The sequence shown here is derived from an EMBL/GenBank/DDBJ whole genome shotgun (WGS) entry which is preliminary data.</text>
</comment>